<evidence type="ECO:0000256" key="5">
    <source>
        <dbReference type="PROSITE-ProRule" id="PRU00473"/>
    </source>
</evidence>
<evidence type="ECO:0000256" key="2">
    <source>
        <dbReference type="ARBA" id="ARBA00023136"/>
    </source>
</evidence>
<keyword evidence="3" id="KW-0998">Cell outer membrane</keyword>
<keyword evidence="4" id="KW-0802">TPR repeat</keyword>
<reference evidence="8 9" key="1">
    <citation type="submission" date="2020-08" db="EMBL/GenBank/DDBJ databases">
        <title>Croceimicrobium hydrocarbonivorans gen. nov., sp. nov., a novel marine bacterium isolated from a bacterial consortium that degrades polyethylene terephthalate.</title>
        <authorList>
            <person name="Liu R."/>
        </authorList>
    </citation>
    <scope>NUCLEOTIDE SEQUENCE [LARGE SCALE GENOMIC DNA]</scope>
    <source>
        <strain evidence="8 9">A20-9</strain>
    </source>
</reference>
<dbReference type="Pfam" id="PF07676">
    <property type="entry name" value="PD40"/>
    <property type="match status" value="1"/>
</dbReference>
<dbReference type="InterPro" id="IPR050330">
    <property type="entry name" value="Bact_OuterMem_StrucFunc"/>
</dbReference>
<feature type="chain" id="PRO_5028882227" evidence="6">
    <location>
        <begin position="23"/>
        <end position="844"/>
    </location>
</feature>
<dbReference type="PANTHER" id="PTHR30329:SF21">
    <property type="entry name" value="LIPOPROTEIN YIAD-RELATED"/>
    <property type="match status" value="1"/>
</dbReference>
<dbReference type="CDD" id="cd15482">
    <property type="entry name" value="Sialidase_non-viral"/>
    <property type="match status" value="1"/>
</dbReference>
<comment type="subcellular location">
    <subcellularLocation>
        <location evidence="1">Cell outer membrane</location>
    </subcellularLocation>
</comment>
<dbReference type="SUPFAM" id="SSF103088">
    <property type="entry name" value="OmpA-like"/>
    <property type="match status" value="1"/>
</dbReference>
<gene>
    <name evidence="8" type="ORF">H4K34_02825</name>
</gene>
<dbReference type="PROSITE" id="PS51123">
    <property type="entry name" value="OMPA_2"/>
    <property type="match status" value="1"/>
</dbReference>
<feature type="signal peptide" evidence="6">
    <location>
        <begin position="1"/>
        <end position="22"/>
    </location>
</feature>
<sequence>MRHFRLGFALILVSFLSYSLKAQPDGEPKLPKEIDKAYKAFDAEEYFYAVELLKDAYNEAKGRDQKSEVLFKLAESYRMMNEYDQAEQNYNKAIKVGYRDPKAIMLRGDMLKAMGKYEEAIEVYQEYKKENPTDSMADEAIESTRKAIERKNKPSQYQVDNMKDINSPAMDFSVTYGGDRRENDVIVFVSSRDESVGSDEDSWTGESYMDLYTSTAERKSRGRRRGNDEEEEVSYADLKWSTPVLLDEEEILNSEFHEGTASFDSRKKELYFTRCIVDDDLRLGCGIYKTEMQGQSWKEPERQIIGGDTMANIGDPCLSLDDKFLYFVSDDFNTKGSHDIFVTEYDRRSKSWGKPRNLGSKVNTTGSERFPIVHGDGFLYFASDGHPGMGGLDIYKVKLGEDGMPEGDVIHMEYPINSSSDDFALIWEPGSDTKKGFLSSNREGSKTRYGSQENSDDIWSVYRTPLVFNIEGVVLDSEEKTPIPEATVTLDGPDGSVTITADENGYYIFDDTKVMENVNYTLHFSKKSYLANTGEVTTIGFEIDAFEYVPSAGYFIKRITLNKELDPIKKPIVLPNVFFDLGKWDLRPEAMSALDSVVIILDNNPNITIGMRSHTDYRDSEDRNNWLSKKRADTCVNYLISKGVNPKRLEAQGMGENEPFTIPKNYDGYGKESFKEGDQLTERFIKALPAEKQEIANQINRRTDFKVLSDDFVPEGGEDKPQAADTDALIQAGRENEAKPGEILVMKRPMSFGALARQGNMNIREFKELNGGLRGVRPFVGLQVKMEKDGNYEQWDATHYQVKRRGIDLGDIAKELDIDEEVLEELNPELEEVEIQPGLWIRYK</sequence>
<proteinExistence type="predicted"/>
<evidence type="ECO:0000256" key="6">
    <source>
        <dbReference type="SAM" id="SignalP"/>
    </source>
</evidence>
<evidence type="ECO:0000313" key="9">
    <source>
        <dbReference type="Proteomes" id="UP000516305"/>
    </source>
</evidence>
<dbReference type="InterPro" id="IPR006665">
    <property type="entry name" value="OmpA-like"/>
</dbReference>
<dbReference type="GO" id="GO:0009279">
    <property type="term" value="C:cell outer membrane"/>
    <property type="evidence" value="ECO:0007669"/>
    <property type="project" value="UniProtKB-SubCell"/>
</dbReference>
<dbReference type="SMART" id="SM00028">
    <property type="entry name" value="TPR"/>
    <property type="match status" value="2"/>
</dbReference>
<evidence type="ECO:0000313" key="8">
    <source>
        <dbReference type="EMBL" id="QNR24795.1"/>
    </source>
</evidence>
<dbReference type="PRINTS" id="PR01021">
    <property type="entry name" value="OMPADOMAIN"/>
</dbReference>
<dbReference type="InterPro" id="IPR006664">
    <property type="entry name" value="OMP_bac"/>
</dbReference>
<feature type="repeat" description="TPR" evidence="4">
    <location>
        <begin position="101"/>
        <end position="134"/>
    </location>
</feature>
<dbReference type="Pfam" id="PF13181">
    <property type="entry name" value="TPR_8"/>
    <property type="match status" value="1"/>
</dbReference>
<keyword evidence="6" id="KW-0732">Signal</keyword>
<dbReference type="SUPFAM" id="SSF49464">
    <property type="entry name" value="Carboxypeptidase regulatory domain-like"/>
    <property type="match status" value="1"/>
</dbReference>
<protein>
    <submittedName>
        <fullName evidence="8">OmpA family protein</fullName>
    </submittedName>
</protein>
<dbReference type="RefSeq" id="WP_210759322.1">
    <property type="nucleotide sequence ID" value="NZ_CP060139.1"/>
</dbReference>
<accession>A0A7H0VGE7</accession>
<dbReference type="AlphaFoldDB" id="A0A7H0VGE7"/>
<dbReference type="CDD" id="cd07185">
    <property type="entry name" value="OmpA_C-like"/>
    <property type="match status" value="1"/>
</dbReference>
<dbReference type="SUPFAM" id="SSF48452">
    <property type="entry name" value="TPR-like"/>
    <property type="match status" value="1"/>
</dbReference>
<dbReference type="Proteomes" id="UP000516305">
    <property type="component" value="Chromosome"/>
</dbReference>
<dbReference type="EMBL" id="CP060139">
    <property type="protein sequence ID" value="QNR24795.1"/>
    <property type="molecule type" value="Genomic_DNA"/>
</dbReference>
<evidence type="ECO:0000256" key="4">
    <source>
        <dbReference type="PROSITE-ProRule" id="PRU00339"/>
    </source>
</evidence>
<dbReference type="InterPro" id="IPR008969">
    <property type="entry name" value="CarboxyPept-like_regulatory"/>
</dbReference>
<evidence type="ECO:0000256" key="3">
    <source>
        <dbReference type="ARBA" id="ARBA00023237"/>
    </source>
</evidence>
<dbReference type="Gene3D" id="3.30.1330.60">
    <property type="entry name" value="OmpA-like domain"/>
    <property type="match status" value="1"/>
</dbReference>
<dbReference type="Gene3D" id="2.60.40.1120">
    <property type="entry name" value="Carboxypeptidase-like, regulatory domain"/>
    <property type="match status" value="1"/>
</dbReference>
<dbReference type="InterPro" id="IPR036737">
    <property type="entry name" value="OmpA-like_sf"/>
</dbReference>
<evidence type="ECO:0000259" key="7">
    <source>
        <dbReference type="PROSITE" id="PS51123"/>
    </source>
</evidence>
<feature type="repeat" description="TPR" evidence="4">
    <location>
        <begin position="67"/>
        <end position="100"/>
    </location>
</feature>
<feature type="domain" description="OmpA-like" evidence="7">
    <location>
        <begin position="566"/>
        <end position="711"/>
    </location>
</feature>
<dbReference type="SUPFAM" id="SSF82171">
    <property type="entry name" value="DPP6 N-terminal domain-like"/>
    <property type="match status" value="1"/>
</dbReference>
<dbReference type="PROSITE" id="PS50005">
    <property type="entry name" value="TPR"/>
    <property type="match status" value="2"/>
</dbReference>
<dbReference type="Pfam" id="PF00691">
    <property type="entry name" value="OmpA"/>
    <property type="match status" value="1"/>
</dbReference>
<dbReference type="KEGG" id="chyd:H4K34_02825"/>
<keyword evidence="2 5" id="KW-0472">Membrane</keyword>
<dbReference type="InterPro" id="IPR011990">
    <property type="entry name" value="TPR-like_helical_dom_sf"/>
</dbReference>
<organism evidence="8 9">
    <name type="scientific">Croceimicrobium hydrocarbonivorans</name>
    <dbReference type="NCBI Taxonomy" id="2761580"/>
    <lineage>
        <taxon>Bacteria</taxon>
        <taxon>Pseudomonadati</taxon>
        <taxon>Bacteroidota</taxon>
        <taxon>Flavobacteriia</taxon>
        <taxon>Flavobacteriales</taxon>
        <taxon>Owenweeksiaceae</taxon>
        <taxon>Croceimicrobium</taxon>
    </lineage>
</organism>
<name>A0A7H0VGE7_9FLAO</name>
<dbReference type="InterPro" id="IPR011659">
    <property type="entry name" value="WD40"/>
</dbReference>
<keyword evidence="9" id="KW-1185">Reference proteome</keyword>
<dbReference type="Gene3D" id="1.25.40.10">
    <property type="entry name" value="Tetratricopeptide repeat domain"/>
    <property type="match status" value="1"/>
</dbReference>
<dbReference type="Pfam" id="PF13174">
    <property type="entry name" value="TPR_6"/>
    <property type="match status" value="1"/>
</dbReference>
<dbReference type="PANTHER" id="PTHR30329">
    <property type="entry name" value="STATOR ELEMENT OF FLAGELLAR MOTOR COMPLEX"/>
    <property type="match status" value="1"/>
</dbReference>
<evidence type="ECO:0000256" key="1">
    <source>
        <dbReference type="ARBA" id="ARBA00004442"/>
    </source>
</evidence>
<dbReference type="Pfam" id="PF13620">
    <property type="entry name" value="CarboxypepD_reg"/>
    <property type="match status" value="1"/>
</dbReference>
<dbReference type="InterPro" id="IPR019734">
    <property type="entry name" value="TPR_rpt"/>
</dbReference>